<sequence>MTAGRAVGVGPDRPVRVLVLDHTGQLGGAELALVRLLEALGPDVDVRVLLFSDGPLVPRLRAAGAVVEVLPLDARTVSTSREAVGRAGAAQLVSLLRLVPFTWALVRRVRALRPDVVHTTSLKADLLGVVPARVARAALVWHVHDRIADDYLPARVVRAFRWAASRLPAAVIVNSRATAETLPGPSTVAYPGFGADQVLVGGRATGHPTGQAAARQVAAGQAAARQAAAGQVAAGQVAPGPVVGMVGRISPTKGQLELVRAASRVLVDHPGASFRLVGEPSFGAEGYADEVRAEAVRLGVADRVVWVGFVADPAAELDGFDVCVHASPVPEPFGQVVVEAMIREVPVVATRAGGVVEVLAGTPEDPAPLGELVEPGDADSLARGVLAVLDHPRDAAARARRAAEVARERFAATRTAEVVSGVWRRAARLSR</sequence>
<dbReference type="RefSeq" id="WP_193718983.1">
    <property type="nucleotide sequence ID" value="NZ_JACSPN010000004.1"/>
</dbReference>
<keyword evidence="1" id="KW-0328">Glycosyltransferase</keyword>
<evidence type="ECO:0000256" key="1">
    <source>
        <dbReference type="ARBA" id="ARBA00022676"/>
    </source>
</evidence>
<feature type="domain" description="Glycosyl transferase family 1" evidence="3">
    <location>
        <begin position="241"/>
        <end position="403"/>
    </location>
</feature>
<organism evidence="5 6">
    <name type="scientific">Oerskovia douganii</name>
    <dbReference type="NCBI Taxonomy" id="2762210"/>
    <lineage>
        <taxon>Bacteria</taxon>
        <taxon>Bacillati</taxon>
        <taxon>Actinomycetota</taxon>
        <taxon>Actinomycetes</taxon>
        <taxon>Micrococcales</taxon>
        <taxon>Cellulomonadaceae</taxon>
        <taxon>Oerskovia</taxon>
    </lineage>
</organism>
<dbReference type="Proteomes" id="UP000822993">
    <property type="component" value="Unassembled WGS sequence"/>
</dbReference>
<dbReference type="Pfam" id="PF13579">
    <property type="entry name" value="Glyco_trans_4_4"/>
    <property type="match status" value="1"/>
</dbReference>
<dbReference type="PANTHER" id="PTHR12526:SF636">
    <property type="entry name" value="BLL3647 PROTEIN"/>
    <property type="match status" value="1"/>
</dbReference>
<dbReference type="Gene3D" id="3.40.50.2000">
    <property type="entry name" value="Glycogen Phosphorylase B"/>
    <property type="match status" value="2"/>
</dbReference>
<name>A0A9D5YY89_9CELL</name>
<accession>A0A9D5YY89</accession>
<dbReference type="EMBL" id="JACSPN010000004">
    <property type="protein sequence ID" value="MBE7699697.1"/>
    <property type="molecule type" value="Genomic_DNA"/>
</dbReference>
<feature type="domain" description="Glycosyltransferase subfamily 4-like N-terminal" evidence="4">
    <location>
        <begin position="27"/>
        <end position="182"/>
    </location>
</feature>
<gene>
    <name evidence="5" type="ORF">H9623_05150</name>
</gene>
<keyword evidence="2" id="KW-0808">Transferase</keyword>
<evidence type="ECO:0000259" key="3">
    <source>
        <dbReference type="Pfam" id="PF00534"/>
    </source>
</evidence>
<dbReference type="SUPFAM" id="SSF53756">
    <property type="entry name" value="UDP-Glycosyltransferase/glycogen phosphorylase"/>
    <property type="match status" value="1"/>
</dbReference>
<keyword evidence="6" id="KW-1185">Reference proteome</keyword>
<dbReference type="InterPro" id="IPR028098">
    <property type="entry name" value="Glyco_trans_4-like_N"/>
</dbReference>
<evidence type="ECO:0000259" key="4">
    <source>
        <dbReference type="Pfam" id="PF13579"/>
    </source>
</evidence>
<protein>
    <submittedName>
        <fullName evidence="5">Glycosyltransferase</fullName>
    </submittedName>
</protein>
<dbReference type="InterPro" id="IPR001296">
    <property type="entry name" value="Glyco_trans_1"/>
</dbReference>
<dbReference type="Pfam" id="PF00534">
    <property type="entry name" value="Glycos_transf_1"/>
    <property type="match status" value="1"/>
</dbReference>
<evidence type="ECO:0000313" key="5">
    <source>
        <dbReference type="EMBL" id="MBE7699697.1"/>
    </source>
</evidence>
<comment type="caution">
    <text evidence="5">The sequence shown here is derived from an EMBL/GenBank/DDBJ whole genome shotgun (WGS) entry which is preliminary data.</text>
</comment>
<evidence type="ECO:0000313" key="6">
    <source>
        <dbReference type="Proteomes" id="UP000822993"/>
    </source>
</evidence>
<reference evidence="5 6" key="1">
    <citation type="submission" date="2020-08" db="EMBL/GenBank/DDBJ databases">
        <title>A Genomic Blueprint of the Chicken Gut Microbiome.</title>
        <authorList>
            <person name="Gilroy R."/>
            <person name="Ravi A."/>
            <person name="Getino M."/>
            <person name="Pursley I."/>
            <person name="Horton D.L."/>
            <person name="Alikhan N.-F."/>
            <person name="Baker D."/>
            <person name="Gharbi K."/>
            <person name="Hall N."/>
            <person name="Watson M."/>
            <person name="Adriaenssens E.M."/>
            <person name="Foster-Nyarko E."/>
            <person name="Jarju S."/>
            <person name="Secka A."/>
            <person name="Antonio M."/>
            <person name="Oren A."/>
            <person name="Chaudhuri R."/>
            <person name="La Ragione R.M."/>
            <person name="Hildebrand F."/>
            <person name="Pallen M.J."/>
        </authorList>
    </citation>
    <scope>NUCLEOTIDE SEQUENCE [LARGE SCALE GENOMIC DNA]</scope>
    <source>
        <strain evidence="5 6">Sa1BUA8</strain>
    </source>
</reference>
<dbReference type="PANTHER" id="PTHR12526">
    <property type="entry name" value="GLYCOSYLTRANSFERASE"/>
    <property type="match status" value="1"/>
</dbReference>
<evidence type="ECO:0000256" key="2">
    <source>
        <dbReference type="ARBA" id="ARBA00022679"/>
    </source>
</evidence>
<proteinExistence type="predicted"/>
<dbReference type="GO" id="GO:0016757">
    <property type="term" value="F:glycosyltransferase activity"/>
    <property type="evidence" value="ECO:0007669"/>
    <property type="project" value="UniProtKB-KW"/>
</dbReference>
<dbReference type="AlphaFoldDB" id="A0A9D5YY89"/>